<reference evidence="16" key="1">
    <citation type="submission" date="2020-11" db="EMBL/GenBank/DDBJ databases">
        <authorList>
            <person name="Tran Van P."/>
        </authorList>
    </citation>
    <scope>NUCLEOTIDE SEQUENCE</scope>
</reference>
<dbReference type="InterPro" id="IPR011907">
    <property type="entry name" value="RNase_III"/>
</dbReference>
<evidence type="ECO:0000256" key="10">
    <source>
        <dbReference type="ARBA" id="ARBA00022722"/>
    </source>
</evidence>
<dbReference type="SUPFAM" id="SSF54768">
    <property type="entry name" value="dsRNA-binding domain-like"/>
    <property type="match status" value="1"/>
</dbReference>
<sequence length="221" mass="24877">QSRLFTLLDEEVRESDLIRKAITHRSASKKNNERLEFLGDSVLSLVITEHLYQRMPDASEGDLSRMRAHLVKGTTLAAMAQELGLGEYLRLGPGELKSGGFRRHSIMEDAIEAIIGAVFLMRGFPTAREYILELFKERLDNLPARDSLKDPKSRLQEWLQSRGKALPLYEVVDVQGEAHKQTFTCECRVESEGIVTTASGSSRRKAEQKTAADAFEIIQQT</sequence>
<dbReference type="GO" id="GO:0006364">
    <property type="term" value="P:rRNA processing"/>
    <property type="evidence" value="ECO:0007669"/>
    <property type="project" value="UniProtKB-KW"/>
</dbReference>
<evidence type="ECO:0000256" key="13">
    <source>
        <dbReference type="ARBA" id="ARBA00022801"/>
    </source>
</evidence>
<evidence type="ECO:0000256" key="9">
    <source>
        <dbReference type="ARBA" id="ARBA00022694"/>
    </source>
</evidence>
<evidence type="ECO:0000256" key="3">
    <source>
        <dbReference type="ARBA" id="ARBA00010183"/>
    </source>
</evidence>
<comment type="subcellular location">
    <subcellularLocation>
        <location evidence="2">Cytoplasm</location>
    </subcellularLocation>
</comment>
<dbReference type="SMART" id="SM00358">
    <property type="entry name" value="DSRM"/>
    <property type="match status" value="1"/>
</dbReference>
<keyword evidence="15" id="KW-0694">RNA-binding</keyword>
<keyword evidence="12" id="KW-0255">Endonuclease</keyword>
<dbReference type="PANTHER" id="PTHR11207">
    <property type="entry name" value="RIBONUCLEASE III"/>
    <property type="match status" value="1"/>
</dbReference>
<evidence type="ECO:0000256" key="6">
    <source>
        <dbReference type="ARBA" id="ARBA00022490"/>
    </source>
</evidence>
<keyword evidence="7" id="KW-0698">rRNA processing</keyword>
<dbReference type="InterPro" id="IPR036389">
    <property type="entry name" value="RNase_III_sf"/>
</dbReference>
<protein>
    <recommendedName>
        <fullName evidence="5">ribonuclease III</fullName>
        <ecNumber evidence="5">3.1.26.3</ecNumber>
    </recommendedName>
</protein>
<dbReference type="CDD" id="cd00593">
    <property type="entry name" value="RIBOc"/>
    <property type="match status" value="1"/>
</dbReference>
<name>A0A7R8ZWQ4_9CRUS</name>
<dbReference type="Pfam" id="PF14622">
    <property type="entry name" value="Ribonucleas_3_3"/>
    <property type="match status" value="1"/>
</dbReference>
<evidence type="ECO:0000313" key="16">
    <source>
        <dbReference type="EMBL" id="CAD7239307.1"/>
    </source>
</evidence>
<dbReference type="PROSITE" id="PS00517">
    <property type="entry name" value="RNASE_3_1"/>
    <property type="match status" value="1"/>
</dbReference>
<dbReference type="PANTHER" id="PTHR11207:SF0">
    <property type="entry name" value="RIBONUCLEASE 3"/>
    <property type="match status" value="1"/>
</dbReference>
<keyword evidence="9" id="KW-0819">tRNA processing</keyword>
<organism evidence="16">
    <name type="scientific">Cyprideis torosa</name>
    <dbReference type="NCBI Taxonomy" id="163714"/>
    <lineage>
        <taxon>Eukaryota</taxon>
        <taxon>Metazoa</taxon>
        <taxon>Ecdysozoa</taxon>
        <taxon>Arthropoda</taxon>
        <taxon>Crustacea</taxon>
        <taxon>Oligostraca</taxon>
        <taxon>Ostracoda</taxon>
        <taxon>Podocopa</taxon>
        <taxon>Podocopida</taxon>
        <taxon>Cytherocopina</taxon>
        <taxon>Cytheroidea</taxon>
        <taxon>Cytherideidae</taxon>
        <taxon>Cyprideis</taxon>
    </lineage>
</organism>
<dbReference type="GO" id="GO:0008033">
    <property type="term" value="P:tRNA processing"/>
    <property type="evidence" value="ECO:0007669"/>
    <property type="project" value="UniProtKB-KW"/>
</dbReference>
<keyword evidence="8" id="KW-0507">mRNA processing</keyword>
<dbReference type="PROSITE" id="PS50137">
    <property type="entry name" value="DS_RBD"/>
    <property type="match status" value="1"/>
</dbReference>
<feature type="non-terminal residue" evidence="16">
    <location>
        <position position="221"/>
    </location>
</feature>
<evidence type="ECO:0000256" key="15">
    <source>
        <dbReference type="ARBA" id="ARBA00022884"/>
    </source>
</evidence>
<evidence type="ECO:0000256" key="5">
    <source>
        <dbReference type="ARBA" id="ARBA00012177"/>
    </source>
</evidence>
<comment type="subunit">
    <text evidence="4">Homodimer.</text>
</comment>
<dbReference type="GO" id="GO:0003725">
    <property type="term" value="F:double-stranded RNA binding"/>
    <property type="evidence" value="ECO:0007669"/>
    <property type="project" value="TreeGrafter"/>
</dbReference>
<dbReference type="InterPro" id="IPR000999">
    <property type="entry name" value="RNase_III_dom"/>
</dbReference>
<gene>
    <name evidence="16" type="ORF">CTOB1V02_LOCUS17122</name>
</gene>
<dbReference type="Gene3D" id="3.30.160.20">
    <property type="match status" value="1"/>
</dbReference>
<dbReference type="FunFam" id="1.10.1520.10:FF:000001">
    <property type="entry name" value="Ribonuclease 3"/>
    <property type="match status" value="1"/>
</dbReference>
<dbReference type="GO" id="GO:0005737">
    <property type="term" value="C:cytoplasm"/>
    <property type="evidence" value="ECO:0007669"/>
    <property type="project" value="UniProtKB-SubCell"/>
</dbReference>
<evidence type="ECO:0000256" key="4">
    <source>
        <dbReference type="ARBA" id="ARBA00011738"/>
    </source>
</evidence>
<comment type="catalytic activity">
    <reaction evidence="1">
        <text>Endonucleolytic cleavage to 5'-phosphomonoester.</text>
        <dbReference type="EC" id="3.1.26.3"/>
    </reaction>
</comment>
<keyword evidence="14" id="KW-0460">Magnesium</keyword>
<feature type="non-terminal residue" evidence="16">
    <location>
        <position position="1"/>
    </location>
</feature>
<dbReference type="PROSITE" id="PS50142">
    <property type="entry name" value="RNASE_3_2"/>
    <property type="match status" value="1"/>
</dbReference>
<dbReference type="GO" id="GO:0006397">
    <property type="term" value="P:mRNA processing"/>
    <property type="evidence" value="ECO:0007669"/>
    <property type="project" value="UniProtKB-KW"/>
</dbReference>
<dbReference type="Gene3D" id="1.10.1520.10">
    <property type="entry name" value="Ribonuclease III domain"/>
    <property type="match status" value="1"/>
</dbReference>
<dbReference type="GO" id="GO:0004525">
    <property type="term" value="F:ribonuclease III activity"/>
    <property type="evidence" value="ECO:0007669"/>
    <property type="project" value="UniProtKB-EC"/>
</dbReference>
<dbReference type="OrthoDB" id="6978002at2759"/>
<comment type="similarity">
    <text evidence="3">Belongs to the ribonuclease III family.</text>
</comment>
<dbReference type="SMART" id="SM00535">
    <property type="entry name" value="RIBOc"/>
    <property type="match status" value="1"/>
</dbReference>
<evidence type="ECO:0000256" key="2">
    <source>
        <dbReference type="ARBA" id="ARBA00004496"/>
    </source>
</evidence>
<evidence type="ECO:0000256" key="7">
    <source>
        <dbReference type="ARBA" id="ARBA00022552"/>
    </source>
</evidence>
<dbReference type="SUPFAM" id="SSF69065">
    <property type="entry name" value="RNase III domain-like"/>
    <property type="match status" value="1"/>
</dbReference>
<evidence type="ECO:0000256" key="8">
    <source>
        <dbReference type="ARBA" id="ARBA00022664"/>
    </source>
</evidence>
<dbReference type="GO" id="GO:0042802">
    <property type="term" value="F:identical protein binding"/>
    <property type="evidence" value="ECO:0007669"/>
    <property type="project" value="UniProtKB-ARBA"/>
</dbReference>
<keyword evidence="11" id="KW-0479">Metal-binding</keyword>
<proteinExistence type="inferred from homology"/>
<dbReference type="InterPro" id="IPR014720">
    <property type="entry name" value="dsRBD_dom"/>
</dbReference>
<dbReference type="GO" id="GO:0046872">
    <property type="term" value="F:metal ion binding"/>
    <property type="evidence" value="ECO:0007669"/>
    <property type="project" value="UniProtKB-KW"/>
</dbReference>
<dbReference type="GO" id="GO:0030847">
    <property type="term" value="P:termination of RNA polymerase II transcription, exosome-dependent"/>
    <property type="evidence" value="ECO:0007669"/>
    <property type="project" value="UniProtKB-ARBA"/>
</dbReference>
<keyword evidence="6" id="KW-0963">Cytoplasm</keyword>
<dbReference type="FunFam" id="3.30.160.20:FF:000003">
    <property type="entry name" value="Ribonuclease 3"/>
    <property type="match status" value="1"/>
</dbReference>
<keyword evidence="13" id="KW-0378">Hydrolase</keyword>
<dbReference type="NCBIfam" id="TIGR02191">
    <property type="entry name" value="RNaseIII"/>
    <property type="match status" value="1"/>
</dbReference>
<evidence type="ECO:0000256" key="1">
    <source>
        <dbReference type="ARBA" id="ARBA00000109"/>
    </source>
</evidence>
<dbReference type="CDD" id="cd10845">
    <property type="entry name" value="DSRM_RNAse_III_family"/>
    <property type="match status" value="1"/>
</dbReference>
<keyword evidence="10" id="KW-0540">Nuclease</keyword>
<dbReference type="GO" id="GO:0034475">
    <property type="term" value="P:U4 snRNA 3'-end processing"/>
    <property type="evidence" value="ECO:0007669"/>
    <property type="project" value="UniProtKB-ARBA"/>
</dbReference>
<evidence type="ECO:0000256" key="11">
    <source>
        <dbReference type="ARBA" id="ARBA00022723"/>
    </source>
</evidence>
<accession>A0A7R8ZWQ4</accession>
<dbReference type="HAMAP" id="MF_00104">
    <property type="entry name" value="RNase_III"/>
    <property type="match status" value="1"/>
</dbReference>
<dbReference type="GO" id="GO:0035196">
    <property type="term" value="P:miRNA processing"/>
    <property type="evidence" value="ECO:0007669"/>
    <property type="project" value="UniProtKB-ARBA"/>
</dbReference>
<evidence type="ECO:0000256" key="14">
    <source>
        <dbReference type="ARBA" id="ARBA00022842"/>
    </source>
</evidence>
<evidence type="ECO:0000256" key="12">
    <source>
        <dbReference type="ARBA" id="ARBA00022759"/>
    </source>
</evidence>
<dbReference type="GO" id="GO:0034963">
    <property type="term" value="P:box C/D sno(s)RNA processing"/>
    <property type="evidence" value="ECO:0007669"/>
    <property type="project" value="UniProtKB-ARBA"/>
</dbReference>
<dbReference type="Pfam" id="PF00035">
    <property type="entry name" value="dsrm"/>
    <property type="match status" value="1"/>
</dbReference>
<dbReference type="EMBL" id="OB721605">
    <property type="protein sequence ID" value="CAD7239307.1"/>
    <property type="molecule type" value="Genomic_DNA"/>
</dbReference>
<dbReference type="EC" id="3.1.26.3" evidence="5"/>
<dbReference type="AlphaFoldDB" id="A0A7R8ZWQ4"/>